<comment type="caution">
    <text evidence="1">The sequence shown here is derived from an EMBL/GenBank/DDBJ whole genome shotgun (WGS) entry which is preliminary data.</text>
</comment>
<sequence>MRAYTIHCCIQTSGVSEHIWKRHLTHVGRHLSVQGRETRFGRTLPHLTTRRYQTPPIFVTGRSIKFTMKASKRESCTRWFSLGSVCPRQALWLLPSKDGLDRLVSPLCIEDTRISAESNQYFPNQSNISRIRPDSCVQVTFRVSADYRHSPLQRLQRPPAPESIQASIPVWIHMCGVQCGFKSHMCALPGGLPDVKYEWKDLALRIRFKTIS</sequence>
<protein>
    <submittedName>
        <fullName evidence="2">Hypothetical_protein</fullName>
    </submittedName>
</protein>
<organism evidence="1">
    <name type="scientific">Hexamita inflata</name>
    <dbReference type="NCBI Taxonomy" id="28002"/>
    <lineage>
        <taxon>Eukaryota</taxon>
        <taxon>Metamonada</taxon>
        <taxon>Diplomonadida</taxon>
        <taxon>Hexamitidae</taxon>
        <taxon>Hexamitinae</taxon>
        <taxon>Hexamita</taxon>
    </lineage>
</organism>
<reference evidence="2 3" key="2">
    <citation type="submission" date="2024-07" db="EMBL/GenBank/DDBJ databases">
        <authorList>
            <person name="Akdeniz Z."/>
        </authorList>
    </citation>
    <scope>NUCLEOTIDE SEQUENCE [LARGE SCALE GENOMIC DNA]</scope>
</reference>
<dbReference type="EMBL" id="CATOUU010001173">
    <property type="protein sequence ID" value="CAI9976372.1"/>
    <property type="molecule type" value="Genomic_DNA"/>
</dbReference>
<dbReference type="EMBL" id="CAXDID020000043">
    <property type="protein sequence ID" value="CAL6001256.1"/>
    <property type="molecule type" value="Genomic_DNA"/>
</dbReference>
<keyword evidence="3" id="KW-1185">Reference proteome</keyword>
<accession>A0AA86RH12</accession>
<evidence type="ECO:0000313" key="2">
    <source>
        <dbReference type="EMBL" id="CAL6001256.1"/>
    </source>
</evidence>
<evidence type="ECO:0000313" key="3">
    <source>
        <dbReference type="Proteomes" id="UP001642409"/>
    </source>
</evidence>
<name>A0AA86RH12_9EUKA</name>
<reference evidence="1" key="1">
    <citation type="submission" date="2023-06" db="EMBL/GenBank/DDBJ databases">
        <authorList>
            <person name="Kurt Z."/>
        </authorList>
    </citation>
    <scope>NUCLEOTIDE SEQUENCE</scope>
</reference>
<proteinExistence type="predicted"/>
<dbReference type="AlphaFoldDB" id="A0AA86RH12"/>
<dbReference type="Proteomes" id="UP001642409">
    <property type="component" value="Unassembled WGS sequence"/>
</dbReference>
<gene>
    <name evidence="2" type="ORF">HINF_LOCUS17353</name>
    <name evidence="1" type="ORF">HINF_LOCUS64017</name>
</gene>
<evidence type="ECO:0000313" key="1">
    <source>
        <dbReference type="EMBL" id="CAI9976372.1"/>
    </source>
</evidence>